<keyword evidence="3" id="KW-1185">Reference proteome</keyword>
<evidence type="ECO:0000313" key="2">
    <source>
        <dbReference type="EMBL" id="PFH36934.1"/>
    </source>
</evidence>
<dbReference type="KEGG" id="bbes:BESB_033920"/>
<organism evidence="2 3">
    <name type="scientific">Besnoitia besnoiti</name>
    <name type="common">Apicomplexan protozoan</name>
    <dbReference type="NCBI Taxonomy" id="94643"/>
    <lineage>
        <taxon>Eukaryota</taxon>
        <taxon>Sar</taxon>
        <taxon>Alveolata</taxon>
        <taxon>Apicomplexa</taxon>
        <taxon>Conoidasida</taxon>
        <taxon>Coccidia</taxon>
        <taxon>Eucoccidiorida</taxon>
        <taxon>Eimeriorina</taxon>
        <taxon>Sarcocystidae</taxon>
        <taxon>Besnoitia</taxon>
    </lineage>
</organism>
<sequence length="315" mass="32999">MHPLNIAYLQAKTSPCHGVAHVSAPAAPLMVEQGEPETAGTVGGKKACGSLGGEHARWASNIAMSSRTHGDPLVQNFGAIHECEPQSSGAQTVKTRILGPTEETLRLRCGSDDRAVLTPAKGNRFFPDKDHTLAGESLNNVCDGATLVPSEGSTQPKTYTLNVGRRGRKPRDLYYKCTLATVSPWAVTAGEGHGAGAQQNTTMKTCILEIKVEAEEPQGPEPKPAKGYHAKPKARGGSSMQEASNPDVIKRCDLDDTTTPEIDLTLPLDAPSVSFSCGKKGSAALKPKASEAKFCADAACVEGLALRGCSLRGAG</sequence>
<dbReference type="VEuPathDB" id="ToxoDB:BESB_033920"/>
<protein>
    <recommendedName>
        <fullName evidence="4">SAG-related sequence</fullName>
    </recommendedName>
</protein>
<evidence type="ECO:0000313" key="3">
    <source>
        <dbReference type="Proteomes" id="UP000224006"/>
    </source>
</evidence>
<dbReference type="InterPro" id="IPR036755">
    <property type="entry name" value="SRS_dom_sf"/>
</dbReference>
<evidence type="ECO:0000256" key="1">
    <source>
        <dbReference type="SAM" id="MobiDB-lite"/>
    </source>
</evidence>
<proteinExistence type="predicted"/>
<dbReference type="Proteomes" id="UP000224006">
    <property type="component" value="Chromosome II"/>
</dbReference>
<comment type="caution">
    <text evidence="2">The sequence shown here is derived from an EMBL/GenBank/DDBJ whole genome shotgun (WGS) entry which is preliminary data.</text>
</comment>
<dbReference type="RefSeq" id="XP_029220943.1">
    <property type="nucleotide sequence ID" value="XM_029361978.1"/>
</dbReference>
<dbReference type="EMBL" id="NWUJ01000002">
    <property type="protein sequence ID" value="PFH36934.1"/>
    <property type="molecule type" value="Genomic_DNA"/>
</dbReference>
<feature type="region of interest" description="Disordered" evidence="1">
    <location>
        <begin position="214"/>
        <end position="253"/>
    </location>
</feature>
<gene>
    <name evidence="2" type="ORF">BESB_033920</name>
</gene>
<dbReference type="GeneID" id="40308373"/>
<dbReference type="AlphaFoldDB" id="A0A2A9MIA6"/>
<reference evidence="2 3" key="1">
    <citation type="submission" date="2017-09" db="EMBL/GenBank/DDBJ databases">
        <title>Genome sequencing of Besnoitia besnoiti strain Bb-Ger1.</title>
        <authorList>
            <person name="Schares G."/>
            <person name="Venepally P."/>
            <person name="Lorenzi H.A."/>
        </authorList>
    </citation>
    <scope>NUCLEOTIDE SEQUENCE [LARGE SCALE GENOMIC DNA]</scope>
    <source>
        <strain evidence="2 3">Bb-Ger1</strain>
    </source>
</reference>
<evidence type="ECO:0008006" key="4">
    <source>
        <dbReference type="Google" id="ProtNLM"/>
    </source>
</evidence>
<name>A0A2A9MIA6_BESBE</name>
<accession>A0A2A9MIA6</accession>
<dbReference type="Gene3D" id="2.60.40.1320">
    <property type="entry name" value="SRS domain"/>
    <property type="match status" value="1"/>
</dbReference>